<dbReference type="AlphaFoldDB" id="A0A2U3LUV5"/>
<protein>
    <submittedName>
        <fullName evidence="1">Uncharacterized protein</fullName>
    </submittedName>
</protein>
<gene>
    <name evidence="1" type="ORF">SBF1_840046</name>
</gene>
<accession>A0A2U3LUV5</accession>
<evidence type="ECO:0000313" key="2">
    <source>
        <dbReference type="Proteomes" id="UP000238916"/>
    </source>
</evidence>
<organism evidence="1 2">
    <name type="scientific">Candidatus Desulfosporosinus infrequens</name>
    <dbReference type="NCBI Taxonomy" id="2043169"/>
    <lineage>
        <taxon>Bacteria</taxon>
        <taxon>Bacillati</taxon>
        <taxon>Bacillota</taxon>
        <taxon>Clostridia</taxon>
        <taxon>Eubacteriales</taxon>
        <taxon>Desulfitobacteriaceae</taxon>
        <taxon>Desulfosporosinus</taxon>
    </lineage>
</organism>
<reference evidence="2" key="1">
    <citation type="submission" date="2018-02" db="EMBL/GenBank/DDBJ databases">
        <authorList>
            <person name="Hausmann B."/>
        </authorList>
    </citation>
    <scope>NUCLEOTIDE SEQUENCE [LARGE SCALE GENOMIC DNA]</scope>
    <source>
        <strain evidence="2">Peat soil MAG SbF1</strain>
    </source>
</reference>
<sequence>MKEGLPWNEGKSYEGFLGISTFTPAWSWQLWQYASPPSPFFS</sequence>
<dbReference type="Proteomes" id="UP000238916">
    <property type="component" value="Unassembled WGS sequence"/>
</dbReference>
<dbReference type="EMBL" id="OMOF01000823">
    <property type="protein sequence ID" value="SPF55572.1"/>
    <property type="molecule type" value="Genomic_DNA"/>
</dbReference>
<proteinExistence type="predicted"/>
<evidence type="ECO:0000313" key="1">
    <source>
        <dbReference type="EMBL" id="SPF55572.1"/>
    </source>
</evidence>
<name>A0A2U3LUV5_9FIRM</name>